<comment type="cofactor">
    <cofactor evidence="1">
        <name>pyridoxal 5'-phosphate</name>
        <dbReference type="ChEBI" id="CHEBI:597326"/>
    </cofactor>
</comment>
<evidence type="ECO:0000313" key="8">
    <source>
        <dbReference type="Proteomes" id="UP000095228"/>
    </source>
</evidence>
<comment type="similarity">
    <text evidence="5">Belongs to the class-II pyridoxal-phosphate-dependent aminotransferase family. MalY/PatB cystathionine beta-lyase subfamily.</text>
</comment>
<reference evidence="7 8" key="1">
    <citation type="submission" date="2016-06" db="EMBL/GenBank/DDBJ databases">
        <title>Three novel species with peptidoglycan cell walls form the new genus Lacunisphaera gen. nov. in the family Opitutaceae of the verrucomicrobial subdivision 4.</title>
        <authorList>
            <person name="Rast P."/>
            <person name="Gloeckner I."/>
            <person name="Jogler M."/>
            <person name="Boedeker C."/>
            <person name="Jeske O."/>
            <person name="Wiegand S."/>
            <person name="Reinhardt R."/>
            <person name="Schumann P."/>
            <person name="Rohde M."/>
            <person name="Spring S."/>
            <person name="Gloeckner F.O."/>
            <person name="Jogler C."/>
        </authorList>
    </citation>
    <scope>NUCLEOTIDE SEQUENCE [LARGE SCALE GENOMIC DNA]</scope>
    <source>
        <strain evidence="7 8">IG16b</strain>
    </source>
</reference>
<evidence type="ECO:0000313" key="7">
    <source>
        <dbReference type="EMBL" id="AOS44443.1"/>
    </source>
</evidence>
<dbReference type="PATRIC" id="fig|1838286.3.peg.1520"/>
<protein>
    <recommendedName>
        <fullName evidence="2">cysteine-S-conjugate beta-lyase</fullName>
        <ecNumber evidence="2">4.4.1.13</ecNumber>
    </recommendedName>
</protein>
<keyword evidence="4 7" id="KW-0456">Lyase</keyword>
<dbReference type="InterPro" id="IPR015424">
    <property type="entry name" value="PyrdxlP-dep_Trfase"/>
</dbReference>
<organism evidence="7 8">
    <name type="scientific">Lacunisphaera limnophila</name>
    <dbReference type="NCBI Taxonomy" id="1838286"/>
    <lineage>
        <taxon>Bacteria</taxon>
        <taxon>Pseudomonadati</taxon>
        <taxon>Verrucomicrobiota</taxon>
        <taxon>Opitutia</taxon>
        <taxon>Opitutales</taxon>
        <taxon>Opitutaceae</taxon>
        <taxon>Lacunisphaera</taxon>
    </lineage>
</organism>
<dbReference type="EMBL" id="CP016094">
    <property type="protein sequence ID" value="AOS44443.1"/>
    <property type="molecule type" value="Genomic_DNA"/>
</dbReference>
<dbReference type="GO" id="GO:0047804">
    <property type="term" value="F:cysteine-S-conjugate beta-lyase activity"/>
    <property type="evidence" value="ECO:0007669"/>
    <property type="project" value="UniProtKB-EC"/>
</dbReference>
<dbReference type="OrthoDB" id="9802872at2"/>
<evidence type="ECO:0000259" key="6">
    <source>
        <dbReference type="Pfam" id="PF00155"/>
    </source>
</evidence>
<gene>
    <name evidence="7" type="primary">patB</name>
    <name evidence="7" type="ORF">Verru16b_01505</name>
</gene>
<name>A0A1D8AU77_9BACT</name>
<dbReference type="STRING" id="1838286.Verru16b_01505"/>
<dbReference type="SUPFAM" id="SSF53383">
    <property type="entry name" value="PLP-dependent transferases"/>
    <property type="match status" value="1"/>
</dbReference>
<keyword evidence="3" id="KW-0663">Pyridoxal phosphate</keyword>
<dbReference type="InterPro" id="IPR015422">
    <property type="entry name" value="PyrdxlP-dep_Trfase_small"/>
</dbReference>
<dbReference type="NCBIfam" id="TIGR04350">
    <property type="entry name" value="C_S_lyase_PatB"/>
    <property type="match status" value="1"/>
</dbReference>
<dbReference type="Gene3D" id="3.40.640.10">
    <property type="entry name" value="Type I PLP-dependent aspartate aminotransferase-like (Major domain)"/>
    <property type="match status" value="1"/>
</dbReference>
<dbReference type="InterPro" id="IPR027619">
    <property type="entry name" value="C-S_lyase_PatB-like"/>
</dbReference>
<sequence>MTFDFDTVIDRAPSDSRKWRKYAGRDILPLWVADMDFAAPPAVLAALHRRVDHGVFGYAGPLPSLTEATVAYCAARYGWKIEPSWIVWLPGLVTALNLAARSMGAAGDAVLTATPIYPPFMSAPRNQGLETIMVPLAVRADGRHEFDWPAMERAVTPRTKVFFLCSPHNPVGRVFTRPELEQVAAFCAKHDLVLVSDDIHCDLILDDLPHLPIATLSAETAARSITLLAPSKTYNIAGLACSLAIIPDSRRRQQFVSAMAGIVPEMSPLGYAACEAAFREGEPWRQALLAYLRGNRDFLAAFLREHLPMITMTPCQATYLAWLDVSALKLTDAGAFFEQHGVGLADGAQYGAPAGHFVRLNFGCTRATLTTALQRMQRAVAAR</sequence>
<dbReference type="AlphaFoldDB" id="A0A1D8AU77"/>
<dbReference type="Pfam" id="PF00155">
    <property type="entry name" value="Aminotran_1_2"/>
    <property type="match status" value="1"/>
</dbReference>
<dbReference type="PANTHER" id="PTHR43525:SF1">
    <property type="entry name" value="PROTEIN MALY"/>
    <property type="match status" value="1"/>
</dbReference>
<evidence type="ECO:0000256" key="3">
    <source>
        <dbReference type="ARBA" id="ARBA00022898"/>
    </source>
</evidence>
<dbReference type="InterPro" id="IPR004839">
    <property type="entry name" value="Aminotransferase_I/II_large"/>
</dbReference>
<proteinExistence type="inferred from homology"/>
<keyword evidence="8" id="KW-1185">Reference proteome</keyword>
<evidence type="ECO:0000256" key="2">
    <source>
        <dbReference type="ARBA" id="ARBA00012224"/>
    </source>
</evidence>
<feature type="domain" description="Aminotransferase class I/classII large" evidence="6">
    <location>
        <begin position="26"/>
        <end position="375"/>
    </location>
</feature>
<dbReference type="InterPro" id="IPR015421">
    <property type="entry name" value="PyrdxlP-dep_Trfase_major"/>
</dbReference>
<dbReference type="GO" id="GO:0030170">
    <property type="term" value="F:pyridoxal phosphate binding"/>
    <property type="evidence" value="ECO:0007669"/>
    <property type="project" value="InterPro"/>
</dbReference>
<dbReference type="PANTHER" id="PTHR43525">
    <property type="entry name" value="PROTEIN MALY"/>
    <property type="match status" value="1"/>
</dbReference>
<dbReference type="RefSeq" id="WP_069961690.1">
    <property type="nucleotide sequence ID" value="NZ_CP016094.1"/>
</dbReference>
<dbReference type="InterPro" id="IPR051798">
    <property type="entry name" value="Class-II_PLP-Dep_Aminotrans"/>
</dbReference>
<dbReference type="Proteomes" id="UP000095228">
    <property type="component" value="Chromosome"/>
</dbReference>
<evidence type="ECO:0000256" key="5">
    <source>
        <dbReference type="ARBA" id="ARBA00037974"/>
    </source>
</evidence>
<dbReference type="KEGG" id="obg:Verru16b_01505"/>
<dbReference type="Gene3D" id="3.90.1150.10">
    <property type="entry name" value="Aspartate Aminotransferase, domain 1"/>
    <property type="match status" value="1"/>
</dbReference>
<dbReference type="EC" id="4.4.1.13" evidence="2"/>
<evidence type="ECO:0000256" key="4">
    <source>
        <dbReference type="ARBA" id="ARBA00023239"/>
    </source>
</evidence>
<dbReference type="CDD" id="cd00609">
    <property type="entry name" value="AAT_like"/>
    <property type="match status" value="1"/>
</dbReference>
<accession>A0A1D8AU77</accession>
<evidence type="ECO:0000256" key="1">
    <source>
        <dbReference type="ARBA" id="ARBA00001933"/>
    </source>
</evidence>